<dbReference type="RefSeq" id="WP_068136554.1">
    <property type="nucleotide sequence ID" value="NZ_CP042914.1"/>
</dbReference>
<proteinExistence type="predicted"/>
<dbReference type="Proteomes" id="UP000325286">
    <property type="component" value="Chromosome"/>
</dbReference>
<evidence type="ECO:0000313" key="9">
    <source>
        <dbReference type="Proteomes" id="UP000325286"/>
    </source>
</evidence>
<dbReference type="InterPro" id="IPR000086">
    <property type="entry name" value="NUDIX_hydrolase_dom"/>
</dbReference>
<dbReference type="CDD" id="cd03426">
    <property type="entry name" value="NUDIX_CoAse_Nudt7"/>
    <property type="match status" value="1"/>
</dbReference>
<dbReference type="SUPFAM" id="SSF55811">
    <property type="entry name" value="Nudix"/>
    <property type="match status" value="1"/>
</dbReference>
<evidence type="ECO:0000259" key="7">
    <source>
        <dbReference type="PROSITE" id="PS51462"/>
    </source>
</evidence>
<feature type="domain" description="Nudix hydrolase" evidence="7">
    <location>
        <begin position="43"/>
        <end position="177"/>
    </location>
</feature>
<keyword evidence="9" id="KW-1185">Reference proteome</keyword>
<comment type="cofactor">
    <cofactor evidence="1">
        <name>Mn(2+)</name>
        <dbReference type="ChEBI" id="CHEBI:29035"/>
    </cofactor>
</comment>
<dbReference type="PANTHER" id="PTHR12992:SF11">
    <property type="entry name" value="MITOCHONDRIAL COENZYME A DIPHOSPHATASE NUDT8"/>
    <property type="match status" value="1"/>
</dbReference>
<dbReference type="KEGG" id="rul:UC8_41720"/>
<reference evidence="8 9" key="1">
    <citation type="submission" date="2019-08" db="EMBL/GenBank/DDBJ databases">
        <title>Deep-cultivation of Planctomycetes and their phenomic and genomic characterization uncovers novel biology.</title>
        <authorList>
            <person name="Wiegand S."/>
            <person name="Jogler M."/>
            <person name="Boedeker C."/>
            <person name="Pinto D."/>
            <person name="Vollmers J."/>
            <person name="Rivas-Marin E."/>
            <person name="Kohn T."/>
            <person name="Peeters S.H."/>
            <person name="Heuer A."/>
            <person name="Rast P."/>
            <person name="Oberbeckmann S."/>
            <person name="Bunk B."/>
            <person name="Jeske O."/>
            <person name="Meyerdierks A."/>
            <person name="Storesund J.E."/>
            <person name="Kallscheuer N."/>
            <person name="Luecker S."/>
            <person name="Lage O.M."/>
            <person name="Pohl T."/>
            <person name="Merkel B.J."/>
            <person name="Hornburger P."/>
            <person name="Mueller R.-W."/>
            <person name="Bruemmer F."/>
            <person name="Labrenz M."/>
            <person name="Spormann A.M."/>
            <person name="Op den Camp H."/>
            <person name="Overmann J."/>
            <person name="Amann R."/>
            <person name="Jetten M.S.M."/>
            <person name="Mascher T."/>
            <person name="Medema M.H."/>
            <person name="Devos D.P."/>
            <person name="Kaster A.-K."/>
            <person name="Ovreas L."/>
            <person name="Rohde M."/>
            <person name="Galperin M.Y."/>
            <person name="Jogler C."/>
        </authorList>
    </citation>
    <scope>NUCLEOTIDE SEQUENCE [LARGE SCALE GENOMIC DNA]</scope>
    <source>
        <strain evidence="8 9">UC8</strain>
    </source>
</reference>
<evidence type="ECO:0000313" key="8">
    <source>
        <dbReference type="EMBL" id="QEG42139.1"/>
    </source>
</evidence>
<dbReference type="EMBL" id="CP042914">
    <property type="protein sequence ID" value="QEG42139.1"/>
    <property type="molecule type" value="Genomic_DNA"/>
</dbReference>
<gene>
    <name evidence="8" type="ORF">UC8_41720</name>
</gene>
<name>A0A5B9QW52_9BACT</name>
<dbReference type="InterPro" id="IPR015797">
    <property type="entry name" value="NUDIX_hydrolase-like_dom_sf"/>
</dbReference>
<dbReference type="Pfam" id="PF00293">
    <property type="entry name" value="NUDIX"/>
    <property type="match status" value="1"/>
</dbReference>
<dbReference type="Gene3D" id="3.90.79.10">
    <property type="entry name" value="Nucleoside Triphosphate Pyrophosphohydrolase"/>
    <property type="match status" value="1"/>
</dbReference>
<evidence type="ECO:0000256" key="3">
    <source>
        <dbReference type="ARBA" id="ARBA00022723"/>
    </source>
</evidence>
<sequence length="217" mass="24112">MPEYFISQLQHQLTRPLPGRQAQQIAMPGLSYGRHCGPAPRTARQAAVVVMLMHRDGQWSIPLTKRPLAIKHHGGQISLPGGRIETGESTVEAALREFEEELGVRPVAPELCGELSPLYVYASDNLVHPVVMACQHPAEPWVPDRVEVDVVIDLPLQTLCDSSRWNAQTIRRPIVRERQQCGELTFRGPGLNYGEHWIWGATGMILAELASCLTVES</sequence>
<dbReference type="AlphaFoldDB" id="A0A5B9QW52"/>
<evidence type="ECO:0000256" key="4">
    <source>
        <dbReference type="ARBA" id="ARBA00022801"/>
    </source>
</evidence>
<accession>A0A5B9QW52</accession>
<keyword evidence="6" id="KW-0464">Manganese</keyword>
<keyword evidence="3" id="KW-0479">Metal-binding</keyword>
<dbReference type="InterPro" id="IPR045121">
    <property type="entry name" value="CoAse"/>
</dbReference>
<dbReference type="PANTHER" id="PTHR12992">
    <property type="entry name" value="NUDIX HYDROLASE"/>
    <property type="match status" value="1"/>
</dbReference>
<dbReference type="GO" id="GO:0010945">
    <property type="term" value="F:coenzyme A diphosphatase activity"/>
    <property type="evidence" value="ECO:0007669"/>
    <property type="project" value="InterPro"/>
</dbReference>
<dbReference type="InterPro" id="IPR020084">
    <property type="entry name" value="NUDIX_hydrolase_CS"/>
</dbReference>
<evidence type="ECO:0000256" key="6">
    <source>
        <dbReference type="ARBA" id="ARBA00023211"/>
    </source>
</evidence>
<evidence type="ECO:0000256" key="2">
    <source>
        <dbReference type="ARBA" id="ARBA00001946"/>
    </source>
</evidence>
<dbReference type="GO" id="GO:0046872">
    <property type="term" value="F:metal ion binding"/>
    <property type="evidence" value="ECO:0007669"/>
    <property type="project" value="UniProtKB-KW"/>
</dbReference>
<evidence type="ECO:0000256" key="1">
    <source>
        <dbReference type="ARBA" id="ARBA00001936"/>
    </source>
</evidence>
<comment type="cofactor">
    <cofactor evidence="2">
        <name>Mg(2+)</name>
        <dbReference type="ChEBI" id="CHEBI:18420"/>
    </cofactor>
</comment>
<keyword evidence="5" id="KW-0460">Magnesium</keyword>
<organism evidence="8 9">
    <name type="scientific">Roseimaritima ulvae</name>
    <dbReference type="NCBI Taxonomy" id="980254"/>
    <lineage>
        <taxon>Bacteria</taxon>
        <taxon>Pseudomonadati</taxon>
        <taxon>Planctomycetota</taxon>
        <taxon>Planctomycetia</taxon>
        <taxon>Pirellulales</taxon>
        <taxon>Pirellulaceae</taxon>
        <taxon>Roseimaritima</taxon>
    </lineage>
</organism>
<dbReference type="PROSITE" id="PS00893">
    <property type="entry name" value="NUDIX_BOX"/>
    <property type="match status" value="1"/>
</dbReference>
<dbReference type="OrthoDB" id="9802805at2"/>
<dbReference type="PROSITE" id="PS51462">
    <property type="entry name" value="NUDIX"/>
    <property type="match status" value="1"/>
</dbReference>
<evidence type="ECO:0000256" key="5">
    <source>
        <dbReference type="ARBA" id="ARBA00022842"/>
    </source>
</evidence>
<protein>
    <submittedName>
        <fullName evidence="8">Putative NUDIX hydrolase</fullName>
    </submittedName>
</protein>
<keyword evidence="4 8" id="KW-0378">Hydrolase</keyword>